<evidence type="ECO:0000256" key="3">
    <source>
        <dbReference type="ARBA" id="ARBA00022842"/>
    </source>
</evidence>
<evidence type="ECO:0000256" key="2">
    <source>
        <dbReference type="ARBA" id="ARBA00022723"/>
    </source>
</evidence>
<accession>A0ABU2RB68</accession>
<dbReference type="InterPro" id="IPR011206">
    <property type="entry name" value="Citrate_lyase_beta/mcl1/mcl2"/>
</dbReference>
<dbReference type="SUPFAM" id="SSF51621">
    <property type="entry name" value="Phosphoenolpyruvate/pyruvate domain"/>
    <property type="match status" value="1"/>
</dbReference>
<dbReference type="InterPro" id="IPR040442">
    <property type="entry name" value="Pyrv_kinase-like_dom_sf"/>
</dbReference>
<proteinExistence type="predicted"/>
<dbReference type="Pfam" id="PF03328">
    <property type="entry name" value="HpcH_HpaI"/>
    <property type="match status" value="1"/>
</dbReference>
<name>A0ABU2RB68_9ACTN</name>
<evidence type="ECO:0000313" key="6">
    <source>
        <dbReference type="Proteomes" id="UP001183610"/>
    </source>
</evidence>
<evidence type="ECO:0000259" key="4">
    <source>
        <dbReference type="Pfam" id="PF03328"/>
    </source>
</evidence>
<comment type="cofactor">
    <cofactor evidence="1">
        <name>Mg(2+)</name>
        <dbReference type="ChEBI" id="CHEBI:18420"/>
    </cofactor>
</comment>
<protein>
    <submittedName>
        <fullName evidence="5">CoA ester lyase</fullName>
    </submittedName>
</protein>
<dbReference type="InterPro" id="IPR005000">
    <property type="entry name" value="Aldolase/citrate-lyase_domain"/>
</dbReference>
<organism evidence="5 6">
    <name type="scientific">Streptomyces evansiae</name>
    <dbReference type="NCBI Taxonomy" id="3075535"/>
    <lineage>
        <taxon>Bacteria</taxon>
        <taxon>Bacillati</taxon>
        <taxon>Actinomycetota</taxon>
        <taxon>Actinomycetes</taxon>
        <taxon>Kitasatosporales</taxon>
        <taxon>Streptomycetaceae</taxon>
        <taxon>Streptomyces</taxon>
    </lineage>
</organism>
<dbReference type="PANTHER" id="PTHR32308:SF10">
    <property type="entry name" value="CITRATE LYASE SUBUNIT BETA"/>
    <property type="match status" value="1"/>
</dbReference>
<keyword evidence="6" id="KW-1185">Reference proteome</keyword>
<evidence type="ECO:0000313" key="5">
    <source>
        <dbReference type="EMBL" id="MDT0412545.1"/>
    </source>
</evidence>
<feature type="domain" description="HpcH/HpaI aldolase/citrate lyase" evidence="4">
    <location>
        <begin position="17"/>
        <end position="223"/>
    </location>
</feature>
<keyword evidence="2" id="KW-0479">Metal-binding</keyword>
<gene>
    <name evidence="5" type="ORF">RM698_26275</name>
</gene>
<dbReference type="Proteomes" id="UP001183610">
    <property type="component" value="Unassembled WGS sequence"/>
</dbReference>
<reference evidence="6" key="1">
    <citation type="submission" date="2023-07" db="EMBL/GenBank/DDBJ databases">
        <title>30 novel species of actinomycetes from the DSMZ collection.</title>
        <authorList>
            <person name="Nouioui I."/>
        </authorList>
    </citation>
    <scope>NUCLEOTIDE SEQUENCE [LARGE SCALE GENOMIC DNA]</scope>
    <source>
        <strain evidence="6">DSM 41979</strain>
    </source>
</reference>
<dbReference type="PIRSF" id="PIRSF015582">
    <property type="entry name" value="Cit_lyase_B"/>
    <property type="match status" value="1"/>
</dbReference>
<sequence>MTSEARENGLSSTPLTWLYVPGDRPARVEKALAAGADVVLVDLEDAVAPDGKEYARAAVVELLSTPVPVPVHVRVNHLDGPWGAHDVAALVGLPHLSGLRLPKSRGPEDVRRAAVACGGAPIPELYPILECPLGVERAFEVATAHPAVRGVALGESDLRAALGVRGDAGLDHARGRVVLAAGAAGLAPPAQSVYPDVRDEEGLAASCRHGRDLGFFGRAAIHPRQLAVIEHAWRPGGAEVAAADEVLSAAAEDGGAFALPDGRFVDAALVAVARRTKALAERLGVG</sequence>
<dbReference type="Gene3D" id="3.20.20.60">
    <property type="entry name" value="Phosphoenolpyruvate-binding domains"/>
    <property type="match status" value="1"/>
</dbReference>
<keyword evidence="5" id="KW-0456">Lyase</keyword>
<comment type="caution">
    <text evidence="5">The sequence shown here is derived from an EMBL/GenBank/DDBJ whole genome shotgun (WGS) entry which is preliminary data.</text>
</comment>
<evidence type="ECO:0000256" key="1">
    <source>
        <dbReference type="ARBA" id="ARBA00001946"/>
    </source>
</evidence>
<dbReference type="EMBL" id="JAVRET010000085">
    <property type="protein sequence ID" value="MDT0412545.1"/>
    <property type="molecule type" value="Genomic_DNA"/>
</dbReference>
<dbReference type="GO" id="GO:0016829">
    <property type="term" value="F:lyase activity"/>
    <property type="evidence" value="ECO:0007669"/>
    <property type="project" value="UniProtKB-KW"/>
</dbReference>
<keyword evidence="3" id="KW-0460">Magnesium</keyword>
<dbReference type="PANTHER" id="PTHR32308">
    <property type="entry name" value="LYASE BETA SUBUNIT, PUTATIVE (AFU_ORTHOLOGUE AFUA_4G13030)-RELATED"/>
    <property type="match status" value="1"/>
</dbReference>
<dbReference type="InterPro" id="IPR015813">
    <property type="entry name" value="Pyrv/PenolPyrv_kinase-like_dom"/>
</dbReference>
<dbReference type="RefSeq" id="WP_010278595.1">
    <property type="nucleotide sequence ID" value="NZ_JAVRET010000085.1"/>
</dbReference>